<accession>A0A9P1CZC2</accession>
<dbReference type="GO" id="GO:0016301">
    <property type="term" value="F:kinase activity"/>
    <property type="evidence" value="ECO:0007669"/>
    <property type="project" value="UniProtKB-KW"/>
</dbReference>
<dbReference type="PANTHER" id="PTHR46967">
    <property type="entry name" value="INSULIN-LIKE GROWTH FACTOR BINDING PROTEIN,N-TERMINAL"/>
    <property type="match status" value="1"/>
</dbReference>
<sequence>MNTFSPRVGLTVLFAFAFLGPSAGQENGLPNGTCFEDAIKEELRKNLTNMEGESVPVTFLLAGWSSAQVTSSVIEILISEILGYVIALEPRVPASSLDSVYSMLGCATWWNSTSRGCETRKAKHHMMIDSWYRSFSHVINSLAEIYMEEMPINAGDMGYPGETGGYLPAAAVNEARNASGLALEYYANLDASWFTPWQYFTNVATVNTSDLMTCSDSLLTDNSSAYHYFAKSGDAGGVDITTDGEGVKTYKYVCQDGYFWLSSACRSDLTKCVPFITGGGGWDVLTTTQQAAAYNMPLALGVAATWSKFLEVPKKYKTMFYWWTPDSAFLEMQPSKLVLPPFNAYAWSQSDYTTAASAIPVAKIATKDLQAMAPDIIKLLEASLFDLEAVDSMMLNMKSNSVTREQAACDWLKGNTDRWKSWIPKATKCNPGFGLYDDATDTFTAERATATTCRACLPGMFSKAFMDDDGSTYICEACPAGQQQLGAGAMDCDACPAGTAKADQSTEECAPCAAGEYQDEKGALQCKMCPPGTTTMILGMKSISGCGCQAGSIDVSDLNSPDRLAANCIDCSEGLTCPMMSTVPALLAGSSPNGAAFTPVVKSGYFSLESEPIGMFKCQSTVQCPGGEPNTCGGGRKGVPCGECPPNTYWGSSKCTECSAWSVIGWILSLILVFVGLVLVYYFMNAPMTAKASTLVSTTCAIGMMINMLQSLGIVGTVTVEWPVNINGIFKWLQVFTFDIDGFAFSCLAGENPVTRYIGLVLFFPACLLWLQFCGLISKVNPKWAWDKIKLRSTMGQFLQVAFSTMSSTALVPMICYKHPNGQRSNLKYPNVFCGSDEHTAMVIAGSLMLVLGVCGFWAFAAWLAYMCPKFSARGRYDLVQSAWSMD</sequence>
<dbReference type="PANTHER" id="PTHR46967:SF1">
    <property type="entry name" value="KERATIN-ASSOCIATED PROTEIN 16-1-LIKE"/>
    <property type="match status" value="1"/>
</dbReference>
<feature type="transmembrane region" description="Helical" evidence="1">
    <location>
        <begin position="695"/>
        <end position="715"/>
    </location>
</feature>
<reference evidence="5" key="1">
    <citation type="submission" date="2022-10" db="EMBL/GenBank/DDBJ databases">
        <authorList>
            <person name="Chen Y."/>
            <person name="Dougan E. K."/>
            <person name="Chan C."/>
            <person name="Rhodes N."/>
            <person name="Thang M."/>
        </authorList>
    </citation>
    <scope>NUCLEOTIDE SEQUENCE</scope>
</reference>
<keyword evidence="2" id="KW-0732">Signal</keyword>
<dbReference type="OrthoDB" id="422238at2759"/>
<dbReference type="SUPFAM" id="SSF57184">
    <property type="entry name" value="Growth factor receptor domain"/>
    <property type="match status" value="1"/>
</dbReference>
<keyword evidence="8" id="KW-1185">Reference proteome</keyword>
<feature type="transmembrane region" description="Helical" evidence="1">
    <location>
        <begin position="663"/>
        <end position="683"/>
    </location>
</feature>
<dbReference type="SUPFAM" id="SSF53850">
    <property type="entry name" value="Periplasmic binding protein-like II"/>
    <property type="match status" value="1"/>
</dbReference>
<evidence type="ECO:0000259" key="4">
    <source>
        <dbReference type="Pfam" id="PF07699"/>
    </source>
</evidence>
<dbReference type="Gene3D" id="3.40.190.10">
    <property type="entry name" value="Periplasmic binding protein-like II"/>
    <property type="match status" value="1"/>
</dbReference>
<dbReference type="InterPro" id="IPR011641">
    <property type="entry name" value="Tyr-kin_ephrin_A/B_rcpt-like"/>
</dbReference>
<evidence type="ECO:0000313" key="5">
    <source>
        <dbReference type="EMBL" id="CAI4000425.1"/>
    </source>
</evidence>
<keyword evidence="1" id="KW-1133">Transmembrane helix</keyword>
<feature type="domain" description="ABC-type glycine betaine transport system substrate-binding" evidence="3">
    <location>
        <begin position="318"/>
        <end position="413"/>
    </location>
</feature>
<keyword evidence="7" id="KW-0808">Transferase</keyword>
<feature type="transmembrane region" description="Helical" evidence="1">
    <location>
        <begin position="798"/>
        <end position="820"/>
    </location>
</feature>
<dbReference type="Pfam" id="PF04069">
    <property type="entry name" value="OpuAC"/>
    <property type="match status" value="1"/>
</dbReference>
<dbReference type="EMBL" id="CAMXCT010002779">
    <property type="protein sequence ID" value="CAI4000425.1"/>
    <property type="molecule type" value="Genomic_DNA"/>
</dbReference>
<feature type="domain" description="Tyrosine-protein kinase ephrin type A/B receptor-like" evidence="4">
    <location>
        <begin position="503"/>
        <end position="546"/>
    </location>
</feature>
<feature type="chain" id="PRO_5043271013" evidence="2">
    <location>
        <begin position="25"/>
        <end position="887"/>
    </location>
</feature>
<dbReference type="Proteomes" id="UP001152797">
    <property type="component" value="Unassembled WGS sequence"/>
</dbReference>
<dbReference type="GO" id="GO:0022857">
    <property type="term" value="F:transmembrane transporter activity"/>
    <property type="evidence" value="ECO:0007669"/>
    <property type="project" value="InterPro"/>
</dbReference>
<dbReference type="Pfam" id="PF07699">
    <property type="entry name" value="Ephrin_rec_like"/>
    <property type="match status" value="1"/>
</dbReference>
<dbReference type="AlphaFoldDB" id="A0A9P1CZC2"/>
<keyword evidence="1" id="KW-0812">Transmembrane</keyword>
<keyword evidence="1" id="KW-0472">Membrane</keyword>
<comment type="caution">
    <text evidence="5">The sequence shown here is derived from an EMBL/GenBank/DDBJ whole genome shotgun (WGS) entry which is preliminary data.</text>
</comment>
<evidence type="ECO:0000313" key="7">
    <source>
        <dbReference type="EMBL" id="CAL4787737.1"/>
    </source>
</evidence>
<reference evidence="6" key="2">
    <citation type="submission" date="2024-04" db="EMBL/GenBank/DDBJ databases">
        <authorList>
            <person name="Chen Y."/>
            <person name="Shah S."/>
            <person name="Dougan E. K."/>
            <person name="Thang M."/>
            <person name="Chan C."/>
        </authorList>
    </citation>
    <scope>NUCLEOTIDE SEQUENCE [LARGE SCALE GENOMIC DNA]</scope>
</reference>
<feature type="transmembrane region" description="Helical" evidence="1">
    <location>
        <begin position="757"/>
        <end position="777"/>
    </location>
</feature>
<dbReference type="InterPro" id="IPR007210">
    <property type="entry name" value="ABC_Gly_betaine_transp_sub-bd"/>
</dbReference>
<name>A0A9P1CZC2_9DINO</name>
<dbReference type="SMART" id="SM01411">
    <property type="entry name" value="Ephrin_rec_like"/>
    <property type="match status" value="2"/>
</dbReference>
<evidence type="ECO:0000256" key="2">
    <source>
        <dbReference type="SAM" id="SignalP"/>
    </source>
</evidence>
<feature type="transmembrane region" description="Helical" evidence="1">
    <location>
        <begin position="840"/>
        <end position="866"/>
    </location>
</feature>
<organism evidence="5">
    <name type="scientific">Cladocopium goreaui</name>
    <dbReference type="NCBI Taxonomy" id="2562237"/>
    <lineage>
        <taxon>Eukaryota</taxon>
        <taxon>Sar</taxon>
        <taxon>Alveolata</taxon>
        <taxon>Dinophyceae</taxon>
        <taxon>Suessiales</taxon>
        <taxon>Symbiodiniaceae</taxon>
        <taxon>Cladocopium</taxon>
    </lineage>
</organism>
<evidence type="ECO:0000256" key="1">
    <source>
        <dbReference type="SAM" id="Phobius"/>
    </source>
</evidence>
<evidence type="ECO:0000259" key="3">
    <source>
        <dbReference type="Pfam" id="PF04069"/>
    </source>
</evidence>
<keyword evidence="7" id="KW-0418">Kinase</keyword>
<dbReference type="Gene3D" id="2.10.50.10">
    <property type="entry name" value="Tumor Necrosis Factor Receptor, subunit A, domain 2"/>
    <property type="match status" value="2"/>
</dbReference>
<dbReference type="EMBL" id="CAMXCT020002779">
    <property type="protein sequence ID" value="CAL1153800.1"/>
    <property type="molecule type" value="Genomic_DNA"/>
</dbReference>
<protein>
    <submittedName>
        <fullName evidence="7">Tyrosine-protein kinase ephrin type A/B receptor-like domain-containing protein</fullName>
    </submittedName>
</protein>
<dbReference type="EMBL" id="CAMXCT030002779">
    <property type="protein sequence ID" value="CAL4787737.1"/>
    <property type="molecule type" value="Genomic_DNA"/>
</dbReference>
<feature type="signal peptide" evidence="2">
    <location>
        <begin position="1"/>
        <end position="24"/>
    </location>
</feature>
<dbReference type="InterPro" id="IPR009030">
    <property type="entry name" value="Growth_fac_rcpt_cys_sf"/>
</dbReference>
<evidence type="ECO:0000313" key="6">
    <source>
        <dbReference type="EMBL" id="CAL1153800.1"/>
    </source>
</evidence>
<evidence type="ECO:0000313" key="8">
    <source>
        <dbReference type="Proteomes" id="UP001152797"/>
    </source>
</evidence>
<gene>
    <name evidence="5" type="ORF">C1SCF055_LOCUS26543</name>
</gene>
<keyword evidence="7" id="KW-0675">Receptor</keyword>
<dbReference type="GO" id="GO:0043190">
    <property type="term" value="C:ATP-binding cassette (ABC) transporter complex"/>
    <property type="evidence" value="ECO:0007669"/>
    <property type="project" value="InterPro"/>
</dbReference>
<proteinExistence type="predicted"/>